<dbReference type="Proteomes" id="UP000001402">
    <property type="component" value="Chromosome"/>
</dbReference>
<proteinExistence type="predicted"/>
<evidence type="ECO:0000256" key="1">
    <source>
        <dbReference type="SAM" id="MobiDB-lite"/>
    </source>
</evidence>
<feature type="region of interest" description="Disordered" evidence="1">
    <location>
        <begin position="38"/>
        <end position="82"/>
    </location>
</feature>
<dbReference type="KEGG" id="rpx:Rpdx1_1271"/>
<gene>
    <name evidence="2" type="ordered locus">Rpdx1_1271</name>
</gene>
<dbReference type="HOGENOM" id="CLU_2556079_0_0_5"/>
<sequence length="82" mass="9027">MMAADLLYRMRRNPAADRTIADVEKVCRDHGLLFRAGTGSHCHAKHPASDGNSDDPGPPSDPSRSSRIGHDDIDSFPLLHHR</sequence>
<reference evidence="2" key="1">
    <citation type="submission" date="2010-12" db="EMBL/GenBank/DDBJ databases">
        <title>Complete sequence of Rhodopseudomonas palustris DX-1.</title>
        <authorList>
            <consortium name="US DOE Joint Genome Institute"/>
            <person name="Lucas S."/>
            <person name="Copeland A."/>
            <person name="Lapidus A."/>
            <person name="Cheng J.-F."/>
            <person name="Goodwin L."/>
            <person name="Pitluck S."/>
            <person name="Misra M."/>
            <person name="Chertkov O."/>
            <person name="Detter J.C."/>
            <person name="Han C."/>
            <person name="Tapia R."/>
            <person name="Land M."/>
            <person name="Hauser L."/>
            <person name="Kyrpides N."/>
            <person name="Ivanova N."/>
            <person name="Ovchinnikova G."/>
            <person name="Logan B."/>
            <person name="Oda Y."/>
            <person name="Harwood C."/>
            <person name="Woyke T."/>
        </authorList>
    </citation>
    <scope>NUCLEOTIDE SEQUENCE [LARGE SCALE GENOMIC DNA]</scope>
    <source>
        <strain evidence="2">DX-1</strain>
    </source>
</reference>
<protein>
    <submittedName>
        <fullName evidence="2">Uncharacterized protein</fullName>
    </submittedName>
</protein>
<evidence type="ECO:0000313" key="3">
    <source>
        <dbReference type="Proteomes" id="UP000001402"/>
    </source>
</evidence>
<organism evidence="2 3">
    <name type="scientific">Rhodopseudomonas palustris (strain DX-1)</name>
    <dbReference type="NCBI Taxonomy" id="652103"/>
    <lineage>
        <taxon>Bacteria</taxon>
        <taxon>Pseudomonadati</taxon>
        <taxon>Pseudomonadota</taxon>
        <taxon>Alphaproteobacteria</taxon>
        <taxon>Hyphomicrobiales</taxon>
        <taxon>Nitrobacteraceae</taxon>
        <taxon>Rhodopseudomonas</taxon>
    </lineage>
</organism>
<name>E6VFA6_RHOPX</name>
<accession>E6VFA6</accession>
<dbReference type="AlphaFoldDB" id="E6VFA6"/>
<dbReference type="EMBL" id="CP002418">
    <property type="protein sequence ID" value="ADU42894.1"/>
    <property type="molecule type" value="Genomic_DNA"/>
</dbReference>
<dbReference type="STRING" id="652103.Rpdx1_1271"/>
<evidence type="ECO:0000313" key="2">
    <source>
        <dbReference type="EMBL" id="ADU42894.1"/>
    </source>
</evidence>